<dbReference type="SUPFAM" id="SSF53474">
    <property type="entry name" value="alpha/beta-Hydrolases"/>
    <property type="match status" value="1"/>
</dbReference>
<feature type="domain" description="AB hydrolase-1" evidence="5">
    <location>
        <begin position="87"/>
        <end position="188"/>
    </location>
</feature>
<protein>
    <recommendedName>
        <fullName evidence="5">AB hydrolase-1 domain-containing protein</fullName>
    </recommendedName>
</protein>
<dbReference type="InterPro" id="IPR029058">
    <property type="entry name" value="AB_hydrolase_fold"/>
</dbReference>
<evidence type="ECO:0000256" key="4">
    <source>
        <dbReference type="SAM" id="Phobius"/>
    </source>
</evidence>
<evidence type="ECO:0000313" key="6">
    <source>
        <dbReference type="EMBL" id="CAH3169684.1"/>
    </source>
</evidence>
<dbReference type="PANTHER" id="PTHR46197:SF3">
    <property type="entry name" value="AB HYDROLASE-1 DOMAIN-CONTAINING PROTEIN"/>
    <property type="match status" value="1"/>
</dbReference>
<keyword evidence="4" id="KW-0812">Transmembrane</keyword>
<evidence type="ECO:0000256" key="3">
    <source>
        <dbReference type="ARBA" id="ARBA00037942"/>
    </source>
</evidence>
<dbReference type="InterPro" id="IPR000073">
    <property type="entry name" value="AB_hydrolase_1"/>
</dbReference>
<keyword evidence="4" id="KW-1133">Transmembrane helix</keyword>
<dbReference type="PANTHER" id="PTHR46197">
    <property type="entry name" value="PROTEIN ABHD14B-LIKE"/>
    <property type="match status" value="1"/>
</dbReference>
<keyword evidence="7" id="KW-1185">Reference proteome</keyword>
<keyword evidence="2" id="KW-0963">Cytoplasm</keyword>
<feature type="transmembrane region" description="Helical" evidence="4">
    <location>
        <begin position="12"/>
        <end position="30"/>
    </location>
</feature>
<dbReference type="EMBL" id="CALNXK010000151">
    <property type="protein sequence ID" value="CAH3169684.1"/>
    <property type="molecule type" value="Genomic_DNA"/>
</dbReference>
<gene>
    <name evidence="6" type="ORF">PLOB_00010254</name>
</gene>
<keyword evidence="4" id="KW-0472">Membrane</keyword>
<comment type="similarity">
    <text evidence="3">Belongs to the AB hydrolase superfamily. ABHD14 family.</text>
</comment>
<evidence type="ECO:0000259" key="5">
    <source>
        <dbReference type="Pfam" id="PF12697"/>
    </source>
</evidence>
<evidence type="ECO:0000256" key="1">
    <source>
        <dbReference type="ARBA" id="ARBA00004496"/>
    </source>
</evidence>
<organism evidence="6 7">
    <name type="scientific">Porites lobata</name>
    <dbReference type="NCBI Taxonomy" id="104759"/>
    <lineage>
        <taxon>Eukaryota</taxon>
        <taxon>Metazoa</taxon>
        <taxon>Cnidaria</taxon>
        <taxon>Anthozoa</taxon>
        <taxon>Hexacorallia</taxon>
        <taxon>Scleractinia</taxon>
        <taxon>Fungiina</taxon>
        <taxon>Poritidae</taxon>
        <taxon>Porites</taxon>
    </lineage>
</organism>
<accession>A0ABN8QUD9</accession>
<comment type="caution">
    <text evidence="6">The sequence shown here is derived from an EMBL/GenBank/DDBJ whole genome shotgun (WGS) entry which is preliminary data.</text>
</comment>
<dbReference type="Proteomes" id="UP001159405">
    <property type="component" value="Unassembled WGS sequence"/>
</dbReference>
<evidence type="ECO:0000313" key="7">
    <source>
        <dbReference type="Proteomes" id="UP001159405"/>
    </source>
</evidence>
<name>A0ABN8QUD9_9CNID</name>
<reference evidence="6 7" key="1">
    <citation type="submission" date="2022-05" db="EMBL/GenBank/DDBJ databases">
        <authorList>
            <consortium name="Genoscope - CEA"/>
            <person name="William W."/>
        </authorList>
    </citation>
    <scope>NUCLEOTIDE SEQUENCE [LARGE SCALE GENOMIC DNA]</scope>
</reference>
<dbReference type="Pfam" id="PF12697">
    <property type="entry name" value="Abhydrolase_6"/>
    <property type="match status" value="1"/>
</dbReference>
<evidence type="ECO:0000256" key="2">
    <source>
        <dbReference type="ARBA" id="ARBA00022490"/>
    </source>
</evidence>
<comment type="subcellular location">
    <subcellularLocation>
        <location evidence="1">Cytoplasm</location>
    </subcellularLocation>
</comment>
<sequence length="264" mass="29748">MANLALSVTVKWKFVIALVVVLGLAVLFLYSSFWKNWGTTSSAEIPENAESIHTKDENVQQKYLDWNGVDKGIFYRKIVPENSKFPVLFLHGARFTSKVWQEIGTLKALSSQGYTVVAVDLPKHGDSEKVKEPSDDNGRIEFLGQLIKRLELERPVLVAPSMSGSYALPFVMNEKDKEEVRGFVPIAPAAVAKYTDEDLKGLKLPTLIVYGEKDITFTGYVDKMKEIPGSEVFMMKDASHPCYLDNPAEFHKRVVEFLDKLLEK</sequence>
<proteinExistence type="inferred from homology"/>
<dbReference type="Gene3D" id="3.40.50.1820">
    <property type="entry name" value="alpha/beta hydrolase"/>
    <property type="match status" value="1"/>
</dbReference>